<evidence type="ECO:0000256" key="7">
    <source>
        <dbReference type="ARBA" id="ARBA00023177"/>
    </source>
</evidence>
<dbReference type="PANTHER" id="PTHR11730">
    <property type="entry name" value="AMMONIUM TRANSPORTER"/>
    <property type="match status" value="1"/>
</dbReference>
<protein>
    <submittedName>
        <fullName evidence="13">Ammonium transporter, Amt family</fullName>
    </submittedName>
</protein>
<keyword evidence="9" id="KW-0807">Transducer</keyword>
<dbReference type="NCBIfam" id="TIGR00836">
    <property type="entry name" value="amt"/>
    <property type="match status" value="1"/>
</dbReference>
<reference evidence="14" key="1">
    <citation type="submission" date="2016-10" db="EMBL/GenBank/DDBJ databases">
        <authorList>
            <person name="Varghese N."/>
            <person name="Submissions S."/>
        </authorList>
    </citation>
    <scope>NUCLEOTIDE SEQUENCE [LARGE SCALE GENOMIC DNA]</scope>
    <source>
        <strain evidence="14">930I</strain>
    </source>
</reference>
<dbReference type="Pfam" id="PF00672">
    <property type="entry name" value="HAMP"/>
    <property type="match status" value="1"/>
</dbReference>
<name>A0A1G8BPC9_9PROT</name>
<feature type="transmembrane region" description="Helical" evidence="10">
    <location>
        <begin position="377"/>
        <end position="398"/>
    </location>
</feature>
<feature type="transmembrane region" description="Helical" evidence="10">
    <location>
        <begin position="410"/>
        <end position="435"/>
    </location>
</feature>
<evidence type="ECO:0000256" key="8">
    <source>
        <dbReference type="ARBA" id="ARBA00029447"/>
    </source>
</evidence>
<evidence type="ECO:0000256" key="2">
    <source>
        <dbReference type="ARBA" id="ARBA00005887"/>
    </source>
</evidence>
<proteinExistence type="inferred from homology"/>
<keyword evidence="7" id="KW-0924">Ammonia transport</keyword>
<dbReference type="PANTHER" id="PTHR11730:SF6">
    <property type="entry name" value="AMMONIUM TRANSPORTER"/>
    <property type="match status" value="1"/>
</dbReference>
<dbReference type="AlphaFoldDB" id="A0A1G8BPC9"/>
<dbReference type="SMART" id="SM00304">
    <property type="entry name" value="HAMP"/>
    <property type="match status" value="1"/>
</dbReference>
<evidence type="ECO:0000256" key="1">
    <source>
        <dbReference type="ARBA" id="ARBA00004141"/>
    </source>
</evidence>
<feature type="transmembrane region" description="Helical" evidence="10">
    <location>
        <begin position="108"/>
        <end position="129"/>
    </location>
</feature>
<evidence type="ECO:0000256" key="5">
    <source>
        <dbReference type="ARBA" id="ARBA00022989"/>
    </source>
</evidence>
<feature type="transmembrane region" description="Helical" evidence="10">
    <location>
        <begin position="149"/>
        <end position="171"/>
    </location>
</feature>
<feature type="transmembrane region" description="Helical" evidence="10">
    <location>
        <begin position="261"/>
        <end position="278"/>
    </location>
</feature>
<comment type="subcellular location">
    <subcellularLocation>
        <location evidence="1">Membrane</location>
        <topology evidence="1">Multi-pass membrane protein</topology>
    </subcellularLocation>
</comment>
<evidence type="ECO:0000259" key="12">
    <source>
        <dbReference type="PROSITE" id="PS50885"/>
    </source>
</evidence>
<dbReference type="InterPro" id="IPR004089">
    <property type="entry name" value="MCPsignal_dom"/>
</dbReference>
<keyword evidence="6 10" id="KW-0472">Membrane</keyword>
<dbReference type="GO" id="GO:0008519">
    <property type="term" value="F:ammonium channel activity"/>
    <property type="evidence" value="ECO:0007669"/>
    <property type="project" value="InterPro"/>
</dbReference>
<feature type="transmembrane region" description="Helical" evidence="10">
    <location>
        <begin position="345"/>
        <end position="365"/>
    </location>
</feature>
<dbReference type="Gene3D" id="1.10.3430.10">
    <property type="entry name" value="Ammonium transporter AmtB like domains"/>
    <property type="match status" value="1"/>
</dbReference>
<evidence type="ECO:0000313" key="13">
    <source>
        <dbReference type="EMBL" id="SDH34924.1"/>
    </source>
</evidence>
<dbReference type="OrthoDB" id="9814202at2"/>
<evidence type="ECO:0000256" key="6">
    <source>
        <dbReference type="ARBA" id="ARBA00023136"/>
    </source>
</evidence>
<accession>A0A1G8BPC9</accession>
<keyword evidence="3" id="KW-0813">Transport</keyword>
<feature type="transmembrane region" description="Helical" evidence="10">
    <location>
        <begin position="68"/>
        <end position="87"/>
    </location>
</feature>
<feature type="transmembrane region" description="Helical" evidence="10">
    <location>
        <begin position="290"/>
        <end position="311"/>
    </location>
</feature>
<dbReference type="EMBL" id="FNCV01000006">
    <property type="protein sequence ID" value="SDH34924.1"/>
    <property type="molecule type" value="Genomic_DNA"/>
</dbReference>
<dbReference type="GO" id="GO:0097272">
    <property type="term" value="P:ammonium homeostasis"/>
    <property type="evidence" value="ECO:0007669"/>
    <property type="project" value="TreeGrafter"/>
</dbReference>
<feature type="domain" description="Methyl-accepting transducer" evidence="11">
    <location>
        <begin position="544"/>
        <end position="773"/>
    </location>
</feature>
<feature type="transmembrane region" description="Helical" evidence="10">
    <location>
        <begin position="219"/>
        <end position="240"/>
    </location>
</feature>
<dbReference type="SUPFAM" id="SSF58104">
    <property type="entry name" value="Methyl-accepting chemotaxis protein (MCP) signaling domain"/>
    <property type="match status" value="1"/>
</dbReference>
<dbReference type="PROSITE" id="PS50111">
    <property type="entry name" value="CHEMOTAXIS_TRANSDUC_2"/>
    <property type="match status" value="1"/>
</dbReference>
<dbReference type="Pfam" id="PF00015">
    <property type="entry name" value="MCPsignal"/>
    <property type="match status" value="1"/>
</dbReference>
<evidence type="ECO:0000256" key="10">
    <source>
        <dbReference type="SAM" id="Phobius"/>
    </source>
</evidence>
<dbReference type="InterPro" id="IPR024041">
    <property type="entry name" value="NH4_transpt_AmtB-like_dom"/>
</dbReference>
<gene>
    <name evidence="13" type="ORF">SAMN05421742_10685</name>
</gene>
<dbReference type="InterPro" id="IPR018047">
    <property type="entry name" value="Ammonium_transpt_CS"/>
</dbReference>
<keyword evidence="5 10" id="KW-1133">Transmembrane helix</keyword>
<organism evidence="13 14">
    <name type="scientific">Roseospirillum parvum</name>
    <dbReference type="NCBI Taxonomy" id="83401"/>
    <lineage>
        <taxon>Bacteria</taxon>
        <taxon>Pseudomonadati</taxon>
        <taxon>Pseudomonadota</taxon>
        <taxon>Alphaproteobacteria</taxon>
        <taxon>Rhodospirillales</taxon>
        <taxon>Rhodospirillaceae</taxon>
        <taxon>Roseospirillum</taxon>
    </lineage>
</organism>
<dbReference type="GO" id="GO:0007165">
    <property type="term" value="P:signal transduction"/>
    <property type="evidence" value="ECO:0007669"/>
    <property type="project" value="UniProtKB-KW"/>
</dbReference>
<dbReference type="STRING" id="83401.SAMN05421742_10685"/>
<feature type="transmembrane region" description="Helical" evidence="10">
    <location>
        <begin position="12"/>
        <end position="31"/>
    </location>
</feature>
<dbReference type="Pfam" id="PF00909">
    <property type="entry name" value="Ammonium_transp"/>
    <property type="match status" value="1"/>
</dbReference>
<dbReference type="InterPro" id="IPR001905">
    <property type="entry name" value="Ammonium_transpt"/>
</dbReference>
<feature type="transmembrane region" description="Helical" evidence="10">
    <location>
        <begin position="178"/>
        <end position="199"/>
    </location>
</feature>
<evidence type="ECO:0000256" key="9">
    <source>
        <dbReference type="PROSITE-ProRule" id="PRU00284"/>
    </source>
</evidence>
<keyword evidence="4 10" id="KW-0812">Transmembrane</keyword>
<comment type="similarity">
    <text evidence="2">Belongs to the ammonia transporter channel (TC 1.A.11.2) family.</text>
</comment>
<dbReference type="SUPFAM" id="SSF111352">
    <property type="entry name" value="Ammonium transporter"/>
    <property type="match status" value="1"/>
</dbReference>
<keyword evidence="14" id="KW-1185">Reference proteome</keyword>
<sequence length="854" mass="88311">MGGDTERRAARGAGWAVMVLAAVAALLSGGAPDLAAQTADSLALQELEALKSHMDAVLAAQQDSMNHMWTMTAAALVFLMQAGFLLLEAGMVRSKNSINVAQKNIADFVIATAGFYLLGFGVMFGPSVIGGGWLGWNGLGFGSLDDWHYTFFVFQVVFCGTAATIVSGAVAERMRFSAYLAATCFISVVIYPVIGHWAWGNLLIGDNPAILADLGFIDFAGSTVVHSVGGWVALAGVIVIGPRIGRFDENGKPLPIHGHSAALATAGAILLWVGWIGFNGGSTTTGDPAFAHIISNTILAGAFGSIASMLIGRWVDGLFRPDRAINGVLAGLVGITAGCDAVSTYGALTIGLSSGIVVVIAAHAMENWLRLDDCIGAVPVHGVCGAWGTLMAGALATPDALVAEDRLTQVMIQALGIGMAFVWAFGAALVFFLLLKWTIGIRVSTEHELQGLNEAEHGTTLGTGLLQKAMLELATGNGDLSHRLDETTGDESGELAGSFNLLMERLQGMVLNVAGNARNLLQSSLALRGISDTMSHDSGEMTKRAGHVSQLTNDVSQRVSHMSQGVGSLNENVLDIANAAQTMSGHVVGAHNDVDRIAQAITTIAETARAAAHTAASAAERAHDASTTVDSLSGAVGEITSVVDAIRAIAAQTRMLALNAAIEAERAGSAGEGFRVVANEVRILADQATGAADDIGRRIDAVSGGTSSAVSVIEDIGRVITEVHGAVDRIDESVAVQQESISAISGGMSRAADEAKTISGAIDHVSKTAREVSFDARHAAQETHSVFHIIGQVNEAALESSATAHRVQEAASAVFRIAGELESMVGKLGGAKAALDKAGAQASAIATREAEEAY</sequence>
<evidence type="ECO:0000313" key="14">
    <source>
        <dbReference type="Proteomes" id="UP000217076"/>
    </source>
</evidence>
<comment type="similarity">
    <text evidence="8">Belongs to the methyl-accepting chemotaxis (MCP) protein family.</text>
</comment>
<dbReference type="Gene3D" id="1.10.287.950">
    <property type="entry name" value="Methyl-accepting chemotaxis protein"/>
    <property type="match status" value="1"/>
</dbReference>
<dbReference type="GO" id="GO:0016020">
    <property type="term" value="C:membrane"/>
    <property type="evidence" value="ECO:0007669"/>
    <property type="project" value="UniProtKB-SubCell"/>
</dbReference>
<dbReference type="RefSeq" id="WP_092619385.1">
    <property type="nucleotide sequence ID" value="NZ_FNCV01000006.1"/>
</dbReference>
<evidence type="ECO:0000259" key="11">
    <source>
        <dbReference type="PROSITE" id="PS50111"/>
    </source>
</evidence>
<evidence type="ECO:0000256" key="4">
    <source>
        <dbReference type="ARBA" id="ARBA00022692"/>
    </source>
</evidence>
<dbReference type="CDD" id="cd06225">
    <property type="entry name" value="HAMP"/>
    <property type="match status" value="1"/>
</dbReference>
<dbReference type="InterPro" id="IPR029020">
    <property type="entry name" value="Ammonium/urea_transptr"/>
</dbReference>
<dbReference type="Gene3D" id="1.10.8.500">
    <property type="entry name" value="HAMP domain in histidine kinase"/>
    <property type="match status" value="1"/>
</dbReference>
<dbReference type="PROSITE" id="PS01219">
    <property type="entry name" value="AMMONIUM_TRANSP"/>
    <property type="match status" value="1"/>
</dbReference>
<dbReference type="PROSITE" id="PS50885">
    <property type="entry name" value="HAMP"/>
    <property type="match status" value="1"/>
</dbReference>
<dbReference type="InterPro" id="IPR003660">
    <property type="entry name" value="HAMP_dom"/>
</dbReference>
<dbReference type="Proteomes" id="UP000217076">
    <property type="component" value="Unassembled WGS sequence"/>
</dbReference>
<dbReference type="SMART" id="SM00283">
    <property type="entry name" value="MA"/>
    <property type="match status" value="1"/>
</dbReference>
<feature type="domain" description="HAMP" evidence="12">
    <location>
        <begin position="466"/>
        <end position="511"/>
    </location>
</feature>
<evidence type="ECO:0000256" key="3">
    <source>
        <dbReference type="ARBA" id="ARBA00022448"/>
    </source>
</evidence>